<organism evidence="10 11">
    <name type="scientific">Candidatus Eisenbergiella merdavium</name>
    <dbReference type="NCBI Taxonomy" id="2838551"/>
    <lineage>
        <taxon>Bacteria</taxon>
        <taxon>Bacillati</taxon>
        <taxon>Bacillota</taxon>
        <taxon>Clostridia</taxon>
        <taxon>Lachnospirales</taxon>
        <taxon>Lachnospiraceae</taxon>
        <taxon>Eisenbergiella</taxon>
    </lineage>
</organism>
<dbReference type="EC" id="2.7.13.3" evidence="3"/>
<accession>A0A9D2SRA0</accession>
<sequence length="414" mass="46508">MPEERKQSLFILLFCLLCLLVTLLSGIFRMGAYQKAVFMQLSEFCEILSENNPGLEDEMLTALREYRDGGAQERTGKGEESTEGAFLSRYGYDPADFAENMMGKMYLPTLFPTEIISSVLPVMLCGAVLFSARRLARRRRERILGLTEYLERVNTGASGTLIRKEDEFSHLRDEIYKTVTELYATRDAALRAKESFADNLDNIAHQLKTPLTASFLSLQLMEAKAPNIYAEQIKKQLQRLNRLEEALLRLSGMDSGTLHLEKAPVDVYTALTLAAENLDGLLAEKQVCVEIPDRGSVTFPGDLEWTMEALMNLMKNGMEHSPAGGRIFCDYSENPLYVQILIRDEGEGFAREDMPHLFERFYRGKNAAEGSTGIGLALSRAIVERQNGTLTARNLSGEGERGGACFEIRIYRCQ</sequence>
<dbReference type="CDD" id="cd00082">
    <property type="entry name" value="HisKA"/>
    <property type="match status" value="1"/>
</dbReference>
<dbReference type="Gene3D" id="1.10.287.130">
    <property type="match status" value="1"/>
</dbReference>
<name>A0A9D2SRA0_9FIRM</name>
<dbReference type="InterPro" id="IPR004358">
    <property type="entry name" value="Sig_transdc_His_kin-like_C"/>
</dbReference>
<feature type="transmembrane region" description="Helical" evidence="8">
    <location>
        <begin position="110"/>
        <end position="132"/>
    </location>
</feature>
<dbReference type="SUPFAM" id="SSF55874">
    <property type="entry name" value="ATPase domain of HSP90 chaperone/DNA topoisomerase II/histidine kinase"/>
    <property type="match status" value="1"/>
</dbReference>
<dbReference type="SUPFAM" id="SSF47384">
    <property type="entry name" value="Homodimeric domain of signal transducing histidine kinase"/>
    <property type="match status" value="1"/>
</dbReference>
<dbReference type="InterPro" id="IPR036097">
    <property type="entry name" value="HisK_dim/P_sf"/>
</dbReference>
<feature type="domain" description="Histidine kinase" evidence="9">
    <location>
        <begin position="202"/>
        <end position="414"/>
    </location>
</feature>
<comment type="caution">
    <text evidence="10">The sequence shown here is derived from an EMBL/GenBank/DDBJ whole genome shotgun (WGS) entry which is preliminary data.</text>
</comment>
<evidence type="ECO:0000256" key="7">
    <source>
        <dbReference type="ARBA" id="ARBA00023012"/>
    </source>
</evidence>
<dbReference type="PRINTS" id="PR00344">
    <property type="entry name" value="BCTRLSENSOR"/>
</dbReference>
<evidence type="ECO:0000313" key="10">
    <source>
        <dbReference type="EMBL" id="HJC25348.1"/>
    </source>
</evidence>
<keyword evidence="6 10" id="KW-0418">Kinase</keyword>
<evidence type="ECO:0000256" key="1">
    <source>
        <dbReference type="ARBA" id="ARBA00000085"/>
    </source>
</evidence>
<gene>
    <name evidence="10" type="ORF">H9761_16870</name>
</gene>
<dbReference type="PROSITE" id="PS50109">
    <property type="entry name" value="HIS_KIN"/>
    <property type="match status" value="1"/>
</dbReference>
<comment type="catalytic activity">
    <reaction evidence="1">
        <text>ATP + protein L-histidine = ADP + protein N-phospho-L-histidine.</text>
        <dbReference type="EC" id="2.7.13.3"/>
    </reaction>
</comment>
<dbReference type="SMART" id="SM00388">
    <property type="entry name" value="HisKA"/>
    <property type="match status" value="1"/>
</dbReference>
<dbReference type="GO" id="GO:0005886">
    <property type="term" value="C:plasma membrane"/>
    <property type="evidence" value="ECO:0007669"/>
    <property type="project" value="TreeGrafter"/>
</dbReference>
<dbReference type="InterPro" id="IPR003594">
    <property type="entry name" value="HATPase_dom"/>
</dbReference>
<evidence type="ECO:0000256" key="3">
    <source>
        <dbReference type="ARBA" id="ARBA00012438"/>
    </source>
</evidence>
<dbReference type="GO" id="GO:0000155">
    <property type="term" value="F:phosphorelay sensor kinase activity"/>
    <property type="evidence" value="ECO:0007669"/>
    <property type="project" value="InterPro"/>
</dbReference>
<dbReference type="Gene3D" id="3.30.565.10">
    <property type="entry name" value="Histidine kinase-like ATPase, C-terminal domain"/>
    <property type="match status" value="1"/>
</dbReference>
<dbReference type="InterPro" id="IPR050351">
    <property type="entry name" value="BphY/WalK/GraS-like"/>
</dbReference>
<comment type="subcellular location">
    <subcellularLocation>
        <location evidence="2">Membrane</location>
    </subcellularLocation>
</comment>
<keyword evidence="8" id="KW-0472">Membrane</keyword>
<dbReference type="InterPro" id="IPR036890">
    <property type="entry name" value="HATPase_C_sf"/>
</dbReference>
<dbReference type="PANTHER" id="PTHR45453">
    <property type="entry name" value="PHOSPHATE REGULON SENSOR PROTEIN PHOR"/>
    <property type="match status" value="1"/>
</dbReference>
<dbReference type="Pfam" id="PF00512">
    <property type="entry name" value="HisKA"/>
    <property type="match status" value="1"/>
</dbReference>
<evidence type="ECO:0000313" key="11">
    <source>
        <dbReference type="Proteomes" id="UP000823891"/>
    </source>
</evidence>
<keyword evidence="4" id="KW-0597">Phosphoprotein</keyword>
<dbReference type="GO" id="GO:0004721">
    <property type="term" value="F:phosphoprotein phosphatase activity"/>
    <property type="evidence" value="ECO:0007669"/>
    <property type="project" value="TreeGrafter"/>
</dbReference>
<evidence type="ECO:0000256" key="8">
    <source>
        <dbReference type="SAM" id="Phobius"/>
    </source>
</evidence>
<dbReference type="PANTHER" id="PTHR45453:SF1">
    <property type="entry name" value="PHOSPHATE REGULON SENSOR PROTEIN PHOR"/>
    <property type="match status" value="1"/>
</dbReference>
<dbReference type="InterPro" id="IPR003661">
    <property type="entry name" value="HisK_dim/P_dom"/>
</dbReference>
<dbReference type="CDD" id="cd00075">
    <property type="entry name" value="HATPase"/>
    <property type="match status" value="1"/>
</dbReference>
<dbReference type="GO" id="GO:0016036">
    <property type="term" value="P:cellular response to phosphate starvation"/>
    <property type="evidence" value="ECO:0007669"/>
    <property type="project" value="TreeGrafter"/>
</dbReference>
<keyword evidence="8" id="KW-0812">Transmembrane</keyword>
<dbReference type="SMART" id="SM00387">
    <property type="entry name" value="HATPase_c"/>
    <property type="match status" value="1"/>
</dbReference>
<dbReference type="AlphaFoldDB" id="A0A9D2SRA0"/>
<evidence type="ECO:0000256" key="2">
    <source>
        <dbReference type="ARBA" id="ARBA00004370"/>
    </source>
</evidence>
<reference evidence="10" key="2">
    <citation type="submission" date="2021-04" db="EMBL/GenBank/DDBJ databases">
        <authorList>
            <person name="Gilroy R."/>
        </authorList>
    </citation>
    <scope>NUCLEOTIDE SEQUENCE</scope>
    <source>
        <strain evidence="10">USAMLcec2-132</strain>
    </source>
</reference>
<dbReference type="EMBL" id="DWWS01000062">
    <property type="protein sequence ID" value="HJC25348.1"/>
    <property type="molecule type" value="Genomic_DNA"/>
</dbReference>
<keyword evidence="5" id="KW-0808">Transferase</keyword>
<dbReference type="Pfam" id="PF02518">
    <property type="entry name" value="HATPase_c"/>
    <property type="match status" value="1"/>
</dbReference>
<evidence type="ECO:0000256" key="5">
    <source>
        <dbReference type="ARBA" id="ARBA00022679"/>
    </source>
</evidence>
<keyword evidence="7" id="KW-0902">Two-component regulatory system</keyword>
<proteinExistence type="predicted"/>
<keyword evidence="8" id="KW-1133">Transmembrane helix</keyword>
<protein>
    <recommendedName>
        <fullName evidence="3">histidine kinase</fullName>
        <ecNumber evidence="3">2.7.13.3</ecNumber>
    </recommendedName>
</protein>
<dbReference type="Proteomes" id="UP000823891">
    <property type="component" value="Unassembled WGS sequence"/>
</dbReference>
<dbReference type="InterPro" id="IPR005467">
    <property type="entry name" value="His_kinase_dom"/>
</dbReference>
<evidence type="ECO:0000256" key="4">
    <source>
        <dbReference type="ARBA" id="ARBA00022553"/>
    </source>
</evidence>
<evidence type="ECO:0000256" key="6">
    <source>
        <dbReference type="ARBA" id="ARBA00022777"/>
    </source>
</evidence>
<reference evidence="10" key="1">
    <citation type="journal article" date="2021" name="PeerJ">
        <title>Extensive microbial diversity within the chicken gut microbiome revealed by metagenomics and culture.</title>
        <authorList>
            <person name="Gilroy R."/>
            <person name="Ravi A."/>
            <person name="Getino M."/>
            <person name="Pursley I."/>
            <person name="Horton D.L."/>
            <person name="Alikhan N.F."/>
            <person name="Baker D."/>
            <person name="Gharbi K."/>
            <person name="Hall N."/>
            <person name="Watson M."/>
            <person name="Adriaenssens E.M."/>
            <person name="Foster-Nyarko E."/>
            <person name="Jarju S."/>
            <person name="Secka A."/>
            <person name="Antonio M."/>
            <person name="Oren A."/>
            <person name="Chaudhuri R.R."/>
            <person name="La Ragione R."/>
            <person name="Hildebrand F."/>
            <person name="Pallen M.J."/>
        </authorList>
    </citation>
    <scope>NUCLEOTIDE SEQUENCE</scope>
    <source>
        <strain evidence="10">USAMLcec2-132</strain>
    </source>
</reference>
<evidence type="ECO:0000259" key="9">
    <source>
        <dbReference type="PROSITE" id="PS50109"/>
    </source>
</evidence>